<reference evidence="1" key="1">
    <citation type="journal article" date="2020" name="Stud. Mycol.">
        <title>101 Dothideomycetes genomes: a test case for predicting lifestyles and emergence of pathogens.</title>
        <authorList>
            <person name="Haridas S."/>
            <person name="Albert R."/>
            <person name="Binder M."/>
            <person name="Bloem J."/>
            <person name="Labutti K."/>
            <person name="Salamov A."/>
            <person name="Andreopoulos B."/>
            <person name="Baker S."/>
            <person name="Barry K."/>
            <person name="Bills G."/>
            <person name="Bluhm B."/>
            <person name="Cannon C."/>
            <person name="Castanera R."/>
            <person name="Culley D."/>
            <person name="Daum C."/>
            <person name="Ezra D."/>
            <person name="Gonzalez J."/>
            <person name="Henrissat B."/>
            <person name="Kuo A."/>
            <person name="Liang C."/>
            <person name="Lipzen A."/>
            <person name="Lutzoni F."/>
            <person name="Magnuson J."/>
            <person name="Mondo S."/>
            <person name="Nolan M."/>
            <person name="Ohm R."/>
            <person name="Pangilinan J."/>
            <person name="Park H.-J."/>
            <person name="Ramirez L."/>
            <person name="Alfaro M."/>
            <person name="Sun H."/>
            <person name="Tritt A."/>
            <person name="Yoshinaga Y."/>
            <person name="Zwiers L.-H."/>
            <person name="Turgeon B."/>
            <person name="Goodwin S."/>
            <person name="Spatafora J."/>
            <person name="Crous P."/>
            <person name="Grigoriev I."/>
        </authorList>
    </citation>
    <scope>NUCLEOTIDE SEQUENCE</scope>
    <source>
        <strain evidence="1">CBS 473.64</strain>
    </source>
</reference>
<dbReference type="AlphaFoldDB" id="A0A6A6RGB0"/>
<evidence type="ECO:0000313" key="1">
    <source>
        <dbReference type="EMBL" id="KAF2634165.1"/>
    </source>
</evidence>
<evidence type="ECO:0008006" key="3">
    <source>
        <dbReference type="Google" id="ProtNLM"/>
    </source>
</evidence>
<protein>
    <recommendedName>
        <fullName evidence="3">BTB domain-containing protein</fullName>
    </recommendedName>
</protein>
<dbReference type="EMBL" id="MU006858">
    <property type="protein sequence ID" value="KAF2634165.1"/>
    <property type="molecule type" value="Genomic_DNA"/>
</dbReference>
<keyword evidence="2" id="KW-1185">Reference proteome</keyword>
<sequence length="114" mass="13000">MVKDSPQLVLHAQLYQLADKYFISGFKELITKKFTPMAKIYWDTKVFLEAADIVCATTMDTDLGLRKTVVDVLDEHVELLGSKLVQKLLQENGDIGLKLLQLKAELTGWYRIID</sequence>
<dbReference type="PANTHER" id="PTHR47843:SF5">
    <property type="entry name" value="BTB_POZ DOMAIN PROTEIN"/>
    <property type="match status" value="1"/>
</dbReference>
<accession>A0A6A6RGB0</accession>
<dbReference type="Proteomes" id="UP000799753">
    <property type="component" value="Unassembled WGS sequence"/>
</dbReference>
<evidence type="ECO:0000313" key="2">
    <source>
        <dbReference type="Proteomes" id="UP000799753"/>
    </source>
</evidence>
<dbReference type="OrthoDB" id="6359816at2759"/>
<dbReference type="PANTHER" id="PTHR47843">
    <property type="entry name" value="BTB DOMAIN-CONTAINING PROTEIN-RELATED"/>
    <property type="match status" value="1"/>
</dbReference>
<gene>
    <name evidence="1" type="ORF">P280DRAFT_524373</name>
</gene>
<proteinExistence type="predicted"/>
<name>A0A6A6RGB0_9PLEO</name>
<organism evidence="1 2">
    <name type="scientific">Massarina eburnea CBS 473.64</name>
    <dbReference type="NCBI Taxonomy" id="1395130"/>
    <lineage>
        <taxon>Eukaryota</taxon>
        <taxon>Fungi</taxon>
        <taxon>Dikarya</taxon>
        <taxon>Ascomycota</taxon>
        <taxon>Pezizomycotina</taxon>
        <taxon>Dothideomycetes</taxon>
        <taxon>Pleosporomycetidae</taxon>
        <taxon>Pleosporales</taxon>
        <taxon>Massarineae</taxon>
        <taxon>Massarinaceae</taxon>
        <taxon>Massarina</taxon>
    </lineage>
</organism>